<accession>A0A2N0Z0F5</accession>
<evidence type="ECO:0000313" key="3">
    <source>
        <dbReference type="EMBL" id="PKG22996.1"/>
    </source>
</evidence>
<keyword evidence="2" id="KW-0560">Oxidoreductase</keyword>
<evidence type="ECO:0000313" key="4">
    <source>
        <dbReference type="Proteomes" id="UP000233375"/>
    </source>
</evidence>
<dbReference type="InterPro" id="IPR016161">
    <property type="entry name" value="Ald_DH/histidinol_DH"/>
</dbReference>
<dbReference type="EC" id="1.2.1.50" evidence="2"/>
<dbReference type="EMBL" id="PISE01000031">
    <property type="protein sequence ID" value="PKG22996.1"/>
    <property type="molecule type" value="Genomic_DNA"/>
</dbReference>
<dbReference type="Pfam" id="PF05893">
    <property type="entry name" value="LuxC"/>
    <property type="match status" value="1"/>
</dbReference>
<name>A0A2N0Z0F5_9BACI</name>
<dbReference type="CDD" id="cd07080">
    <property type="entry name" value="ALDH_Acyl-CoA-Red_LuxC"/>
    <property type="match status" value="1"/>
</dbReference>
<dbReference type="AlphaFoldDB" id="A0A2N0Z0F5"/>
<dbReference type="OrthoDB" id="580775at2"/>
<dbReference type="PIRSF" id="PIRSF009414">
    <property type="entry name" value="LuxC"/>
    <property type="match status" value="1"/>
</dbReference>
<organism evidence="3 4">
    <name type="scientific">Niallia nealsonii</name>
    <dbReference type="NCBI Taxonomy" id="115979"/>
    <lineage>
        <taxon>Bacteria</taxon>
        <taxon>Bacillati</taxon>
        <taxon>Bacillota</taxon>
        <taxon>Bacilli</taxon>
        <taxon>Bacillales</taxon>
        <taxon>Bacillaceae</taxon>
        <taxon>Niallia</taxon>
    </lineage>
</organism>
<reference evidence="3 4" key="1">
    <citation type="journal article" date="2003" name="Int. J. Syst. Evol. Microbiol.">
        <title>Bacillus nealsonii sp. nov., isolated from a spacecraft-assembly facility, whose spores are gamma-radiation resistant.</title>
        <authorList>
            <person name="Venkateswaran K."/>
            <person name="Kempf M."/>
            <person name="Chen F."/>
            <person name="Satomi M."/>
            <person name="Nicholson W."/>
            <person name="Kern R."/>
        </authorList>
    </citation>
    <scope>NUCLEOTIDE SEQUENCE [LARGE SCALE GENOMIC DNA]</scope>
    <source>
        <strain evidence="3 4">FO-92</strain>
    </source>
</reference>
<evidence type="ECO:0000256" key="1">
    <source>
        <dbReference type="ARBA" id="ARBA00022857"/>
    </source>
</evidence>
<comment type="catalytic activity">
    <reaction evidence="2">
        <text>a long-chain fatty aldehyde + NADP(+) + CoA = a long-chain fatty acyl-CoA + NADPH + H(+)</text>
        <dbReference type="Rhea" id="RHEA:15437"/>
        <dbReference type="ChEBI" id="CHEBI:15378"/>
        <dbReference type="ChEBI" id="CHEBI:17176"/>
        <dbReference type="ChEBI" id="CHEBI:57287"/>
        <dbReference type="ChEBI" id="CHEBI:57783"/>
        <dbReference type="ChEBI" id="CHEBI:58349"/>
        <dbReference type="ChEBI" id="CHEBI:83139"/>
        <dbReference type="EC" id="1.2.1.50"/>
    </reaction>
</comment>
<comment type="similarity">
    <text evidence="2">Belongs to the LuxC family.</text>
</comment>
<dbReference type="GO" id="GO:0008218">
    <property type="term" value="P:bioluminescence"/>
    <property type="evidence" value="ECO:0007669"/>
    <property type="project" value="InterPro"/>
</dbReference>
<dbReference type="GO" id="GO:0050062">
    <property type="term" value="F:long-chain-fatty-acyl-CoA reductase activity"/>
    <property type="evidence" value="ECO:0007669"/>
    <property type="project" value="UniProtKB-EC"/>
</dbReference>
<keyword evidence="1 2" id="KW-0521">NADP</keyword>
<dbReference type="Proteomes" id="UP000233375">
    <property type="component" value="Unassembled WGS sequence"/>
</dbReference>
<dbReference type="SUPFAM" id="SSF53720">
    <property type="entry name" value="ALDH-like"/>
    <property type="match status" value="1"/>
</dbReference>
<dbReference type="GO" id="GO:0003995">
    <property type="term" value="F:acyl-CoA dehydrogenase activity"/>
    <property type="evidence" value="ECO:0007669"/>
    <property type="project" value="InterPro"/>
</dbReference>
<comment type="caution">
    <text evidence="3">The sequence shown here is derived from an EMBL/GenBank/DDBJ whole genome shotgun (WGS) entry which is preliminary data.</text>
</comment>
<dbReference type="InterPro" id="IPR008670">
    <property type="entry name" value="CoA_reduct_LuxC"/>
</dbReference>
<keyword evidence="4" id="KW-1185">Reference proteome</keyword>
<gene>
    <name evidence="3" type="ORF">CWS01_15095</name>
</gene>
<proteinExistence type="inferred from homology"/>
<sequence length="486" mass="54913">METIKEIPIYHVPASIEWKTFQEKRIETTDTTFILKYPVLTSKQIKHIGEAVRANRNDYLALLSVQQIIEKIDQAIQKWLNPAYPLRQLAEKLLPEITGYDKEMVRLELKRYMRTFRKKELLRFLDEEFDQGALLDEFRPRKSGGMSRAFGPAVIFHVFSGNVPGVQIWSIIMGLLLKSACLGKTSFSEPLLPALFVQSLAEVDNQLAEAIAILPWIGGASSLGEAAIEKAEAIIVYGSNQTVEALRKKVPTEKKFLHYGHKISFAMIGKEALTSDYYAETAHKLAEDASIYDQQSCLAPQTIFVEEGGAITAKGFAQMLGAELANYHKKRPRAKLSDEEAMSIQKIRNFHQLEALRNDETSIYESHSDTAWTVIFHKKPGFAGSPLNRTIHVFSCENLEDTAEYIAPYQQYLQSCGLAVAPKRLFMLADLLGKIGANRICAIGEMNRAKPGWHHDGGFNLLDLVRMVDIERNVEDYIERFDPDVE</sequence>
<evidence type="ECO:0000256" key="2">
    <source>
        <dbReference type="PIRNR" id="PIRNR009414"/>
    </source>
</evidence>
<protein>
    <recommendedName>
        <fullName evidence="2">Acyl-CoA reductase</fullName>
        <ecNumber evidence="2">1.2.1.50</ecNumber>
    </recommendedName>
</protein>
<dbReference type="RefSeq" id="WP_101178018.1">
    <property type="nucleotide sequence ID" value="NZ_PISE01000031.1"/>
</dbReference>